<evidence type="ECO:0000313" key="4">
    <source>
        <dbReference type="Proteomes" id="UP000261174"/>
    </source>
</evidence>
<dbReference type="EMBL" id="QTJV01000013">
    <property type="protein sequence ID" value="RFM31601.1"/>
    <property type="molecule type" value="Genomic_DNA"/>
</dbReference>
<dbReference type="InterPro" id="IPR004919">
    <property type="entry name" value="GmrSD_N"/>
</dbReference>
<gene>
    <name evidence="3" type="ORF">DXN04_28215</name>
</gene>
<proteinExistence type="predicted"/>
<sequence length="655" mass="77424">MESQLYSISKIFTEKIYRIPDYQRGYAWGIKQLKEFWTDLVQLEVNNNHYFGVLTLEAVSFNIYNKWVDDYWIVDSKSFEPYFIVDGQQRLTTTIILLQAIIETADHEKTLNYDTINEIKKKYIFDTKDKGLSKSFIFGYEKDNPSYEYLKTQIFLENSESAYLGEETIYTTNLLQAKNYFLEQIKSYAHSELENLYKKITQNLLFNTYSISSDLDVFITFETMNNRGKPLSNLELLKNRLIYLSTKLNCDEDDRSFLRRKINDSWKAVYHFLGKNKNSPLDDDHFLRFHYFFYNVKEVYKKAKGTSNKRSLHLEIYNLSGNYAHKIFNELFTVKRTFSDATIPISKEEINKYVCSLASICGIWFKVHNPILNTYFSIEEQVLLEKMNRLEDFHDIAPILVFIYSKKKLRKSLKLELLETIERVSFIKSLFYSYDSDILPDFELLAAELFSNEIGPEDLLSQLKMGITNINKGDLLLSKTTKYFNNRGFYNWENLKYFLFEYEEALKFKSKNKTRKISWDQFQIELEDYNTVEHIFPQKATDSYWKQYYSQFGIREKRQLCDSLGNLLPLSKAKNSSLQNYSFPIKVESNKEIVGYRFGSYSEIEVSKLADWTAVQILDRGLKLLKFMETRWGINLGTPEDKRKILGIEFLGATN</sequence>
<evidence type="ECO:0000313" key="3">
    <source>
        <dbReference type="EMBL" id="RFM31601.1"/>
    </source>
</evidence>
<keyword evidence="4" id="KW-1185">Reference proteome</keyword>
<feature type="domain" description="GmrSD restriction endonucleases C-terminal" evidence="2">
    <location>
        <begin position="482"/>
        <end position="626"/>
    </location>
</feature>
<dbReference type="PANTHER" id="PTHR35149:SF1">
    <property type="entry name" value="DUF5655 DOMAIN-CONTAINING PROTEIN"/>
    <property type="match status" value="1"/>
</dbReference>
<name>A0A3E1NUH7_9BACT</name>
<dbReference type="Pfam" id="PF03235">
    <property type="entry name" value="GmrSD_N"/>
    <property type="match status" value="1"/>
</dbReference>
<evidence type="ECO:0000259" key="2">
    <source>
        <dbReference type="Pfam" id="PF07510"/>
    </source>
</evidence>
<organism evidence="3 4">
    <name type="scientific">Chitinophaga silvisoli</name>
    <dbReference type="NCBI Taxonomy" id="2291814"/>
    <lineage>
        <taxon>Bacteria</taxon>
        <taxon>Pseudomonadati</taxon>
        <taxon>Bacteroidota</taxon>
        <taxon>Chitinophagia</taxon>
        <taxon>Chitinophagales</taxon>
        <taxon>Chitinophagaceae</taxon>
        <taxon>Chitinophaga</taxon>
    </lineage>
</organism>
<dbReference type="PANTHER" id="PTHR35149">
    <property type="entry name" value="SLL5132 PROTEIN"/>
    <property type="match status" value="1"/>
</dbReference>
<dbReference type="Proteomes" id="UP000261174">
    <property type="component" value="Unassembled WGS sequence"/>
</dbReference>
<comment type="caution">
    <text evidence="3">The sequence shown here is derived from an EMBL/GenBank/DDBJ whole genome shotgun (WGS) entry which is preliminary data.</text>
</comment>
<dbReference type="OrthoDB" id="9798761at2"/>
<dbReference type="AlphaFoldDB" id="A0A3E1NUH7"/>
<feature type="domain" description="GmrSD restriction endonucleases N-terminal" evidence="1">
    <location>
        <begin position="8"/>
        <end position="241"/>
    </location>
</feature>
<evidence type="ECO:0000259" key="1">
    <source>
        <dbReference type="Pfam" id="PF03235"/>
    </source>
</evidence>
<reference evidence="3 4" key="1">
    <citation type="submission" date="2018-08" db="EMBL/GenBank/DDBJ databases">
        <title>Chitinophaga sp. K20C18050901, a novel bacterium isolated from forest soil.</title>
        <authorList>
            <person name="Wang C."/>
        </authorList>
    </citation>
    <scope>NUCLEOTIDE SEQUENCE [LARGE SCALE GENOMIC DNA]</scope>
    <source>
        <strain evidence="3 4">K20C18050901</strain>
    </source>
</reference>
<dbReference type="InterPro" id="IPR011089">
    <property type="entry name" value="GmrSD_C"/>
</dbReference>
<dbReference type="Pfam" id="PF07510">
    <property type="entry name" value="GmrSD_C"/>
    <property type="match status" value="1"/>
</dbReference>
<accession>A0A3E1NUH7</accession>
<dbReference type="RefSeq" id="WP_116856756.1">
    <property type="nucleotide sequence ID" value="NZ_QTJV01000013.1"/>
</dbReference>
<protein>
    <submittedName>
        <fullName evidence="3">DUF262 domain-containing protein</fullName>
    </submittedName>
</protein>